<evidence type="ECO:0000313" key="2">
    <source>
        <dbReference type="EnsemblPlants" id="QL07p009225:mrna:CDS:1"/>
    </source>
</evidence>
<dbReference type="PANTHER" id="PTHR31672:SF13">
    <property type="entry name" value="F-BOX PROTEIN CPR30-LIKE"/>
    <property type="match status" value="1"/>
</dbReference>
<evidence type="ECO:0000313" key="3">
    <source>
        <dbReference type="Proteomes" id="UP000594261"/>
    </source>
</evidence>
<reference evidence="2 3" key="1">
    <citation type="journal article" date="2016" name="G3 (Bethesda)">
        <title>First Draft Assembly and Annotation of the Genome of a California Endemic Oak Quercus lobata Nee (Fagaceae).</title>
        <authorList>
            <person name="Sork V.L."/>
            <person name="Fitz-Gibbon S.T."/>
            <person name="Puiu D."/>
            <person name="Crepeau M."/>
            <person name="Gugger P.F."/>
            <person name="Sherman R."/>
            <person name="Stevens K."/>
            <person name="Langley C.H."/>
            <person name="Pellegrini M."/>
            <person name="Salzberg S.L."/>
        </authorList>
    </citation>
    <scope>NUCLEOTIDE SEQUENCE [LARGE SCALE GENOMIC DNA]</scope>
    <source>
        <strain evidence="2 3">cv. SW786</strain>
    </source>
</reference>
<evidence type="ECO:0000259" key="1">
    <source>
        <dbReference type="SMART" id="SM00256"/>
    </source>
</evidence>
<protein>
    <recommendedName>
        <fullName evidence="1">F-box domain-containing protein</fullName>
    </recommendedName>
</protein>
<dbReference type="Pfam" id="PF00646">
    <property type="entry name" value="F-box"/>
    <property type="match status" value="1"/>
</dbReference>
<dbReference type="Gramene" id="QL07p009225:mrna">
    <property type="protein sequence ID" value="QL07p009225:mrna:CDS:1"/>
    <property type="gene ID" value="QL07p009225"/>
</dbReference>
<dbReference type="Proteomes" id="UP000594261">
    <property type="component" value="Chromosome 7"/>
</dbReference>
<sequence length="357" mass="41403">MSQNRKPKLSSSERLPDDVVFDILVRLPVKPIIRFRCVSKPWYSFITNPLFITAQLNRSKSLLPNNVNDDHNGYLLCTSLAVYPHHELSVFVRNSYRTFTQISGFEIPFSFDSFVGFCNGIYCFFEIHYRIYLWNPVIKKFKILTPTLVCCDKFFCRGVAHGLVYHSQTNDFKILRIVFEKELPLAEVYSLSTDSWRSVEISVESLRGSPIVDIRGKPFVFVNGALHSLIYTKDHKFILCFDLNEERFREIMLPQNYFDEFSNKFELPERLAVFKGFLALVVFGGYDICQIWVMMEYGVVESWTKITVPFDSVLRFLGCIDCHEVMIKKPKTSYVPSFDIDSLDNNLGIESLVLLDG</sequence>
<dbReference type="InterPro" id="IPR017451">
    <property type="entry name" value="F-box-assoc_interact_dom"/>
</dbReference>
<name>A0A7N2M1D1_QUELO</name>
<dbReference type="OMA" id="NEYGMED"/>
<keyword evidence="3" id="KW-1185">Reference proteome</keyword>
<dbReference type="NCBIfam" id="TIGR01640">
    <property type="entry name" value="F_box_assoc_1"/>
    <property type="match status" value="1"/>
</dbReference>
<dbReference type="EnsemblPlants" id="QL07p009225:mrna">
    <property type="protein sequence ID" value="QL07p009225:mrna:CDS:1"/>
    <property type="gene ID" value="QL07p009225"/>
</dbReference>
<proteinExistence type="predicted"/>
<dbReference type="EMBL" id="LRBV02000007">
    <property type="status" value="NOT_ANNOTATED_CDS"/>
    <property type="molecule type" value="Genomic_DNA"/>
</dbReference>
<dbReference type="InterPro" id="IPR001810">
    <property type="entry name" value="F-box_dom"/>
</dbReference>
<dbReference type="SUPFAM" id="SSF81383">
    <property type="entry name" value="F-box domain"/>
    <property type="match status" value="1"/>
</dbReference>
<dbReference type="InParanoid" id="A0A7N2M1D1"/>
<dbReference type="Gene3D" id="1.20.1280.50">
    <property type="match status" value="1"/>
</dbReference>
<dbReference type="CDD" id="cd22157">
    <property type="entry name" value="F-box_AtFBW1-like"/>
    <property type="match status" value="1"/>
</dbReference>
<accession>A0A7N2M1D1</accession>
<reference evidence="2" key="2">
    <citation type="submission" date="2021-01" db="UniProtKB">
        <authorList>
            <consortium name="EnsemblPlants"/>
        </authorList>
    </citation>
    <scope>IDENTIFICATION</scope>
</reference>
<dbReference type="AlphaFoldDB" id="A0A7N2M1D1"/>
<dbReference type="InterPro" id="IPR036047">
    <property type="entry name" value="F-box-like_dom_sf"/>
</dbReference>
<dbReference type="InterPro" id="IPR006527">
    <property type="entry name" value="F-box-assoc_dom_typ1"/>
</dbReference>
<dbReference type="PANTHER" id="PTHR31672">
    <property type="entry name" value="BNACNNG10540D PROTEIN"/>
    <property type="match status" value="1"/>
</dbReference>
<organism evidence="2 3">
    <name type="scientific">Quercus lobata</name>
    <name type="common">Valley oak</name>
    <dbReference type="NCBI Taxonomy" id="97700"/>
    <lineage>
        <taxon>Eukaryota</taxon>
        <taxon>Viridiplantae</taxon>
        <taxon>Streptophyta</taxon>
        <taxon>Embryophyta</taxon>
        <taxon>Tracheophyta</taxon>
        <taxon>Spermatophyta</taxon>
        <taxon>Magnoliopsida</taxon>
        <taxon>eudicotyledons</taxon>
        <taxon>Gunneridae</taxon>
        <taxon>Pentapetalae</taxon>
        <taxon>rosids</taxon>
        <taxon>fabids</taxon>
        <taxon>Fagales</taxon>
        <taxon>Fagaceae</taxon>
        <taxon>Quercus</taxon>
    </lineage>
</organism>
<dbReference type="SMART" id="SM00256">
    <property type="entry name" value="FBOX"/>
    <property type="match status" value="1"/>
</dbReference>
<dbReference type="Pfam" id="PF07734">
    <property type="entry name" value="FBA_1"/>
    <property type="match status" value="1"/>
</dbReference>
<feature type="domain" description="F-box" evidence="1">
    <location>
        <begin position="15"/>
        <end position="54"/>
    </location>
</feature>
<dbReference type="InterPro" id="IPR050796">
    <property type="entry name" value="SCF_F-box_component"/>
</dbReference>